<evidence type="ECO:0000256" key="6">
    <source>
        <dbReference type="SAM" id="Coils"/>
    </source>
</evidence>
<proteinExistence type="inferred from homology"/>
<organism evidence="10 11">
    <name type="scientific">Gossypium mustelinum</name>
    <name type="common">Cotton</name>
    <name type="synonym">Gossypium caicoense</name>
    <dbReference type="NCBI Taxonomy" id="34275"/>
    <lineage>
        <taxon>Eukaryota</taxon>
        <taxon>Viridiplantae</taxon>
        <taxon>Streptophyta</taxon>
        <taxon>Embryophyta</taxon>
        <taxon>Tracheophyta</taxon>
        <taxon>Spermatophyta</taxon>
        <taxon>Magnoliopsida</taxon>
        <taxon>eudicotyledons</taxon>
        <taxon>Gunneridae</taxon>
        <taxon>Pentapetalae</taxon>
        <taxon>rosids</taxon>
        <taxon>malvids</taxon>
        <taxon>Malvales</taxon>
        <taxon>Malvaceae</taxon>
        <taxon>Malvoideae</taxon>
        <taxon>Gossypium</taxon>
    </lineage>
</organism>
<dbReference type="PRINTS" id="PR00364">
    <property type="entry name" value="DISEASERSIST"/>
</dbReference>
<evidence type="ECO:0000259" key="9">
    <source>
        <dbReference type="Pfam" id="PF23559"/>
    </source>
</evidence>
<evidence type="ECO:0000256" key="1">
    <source>
        <dbReference type="ARBA" id="ARBA00008894"/>
    </source>
</evidence>
<dbReference type="Gene3D" id="1.10.8.430">
    <property type="entry name" value="Helical domain of apoptotic protease-activating factors"/>
    <property type="match status" value="1"/>
</dbReference>
<dbReference type="EMBL" id="CM017649">
    <property type="protein sequence ID" value="TYI96088.1"/>
    <property type="molecule type" value="Genomic_DNA"/>
</dbReference>
<dbReference type="FunFam" id="1.10.10.10:FF:000322">
    <property type="entry name" value="Probable disease resistance protein At1g63360"/>
    <property type="match status" value="1"/>
</dbReference>
<evidence type="ECO:0000313" key="10">
    <source>
        <dbReference type="EMBL" id="TYI96088.1"/>
    </source>
</evidence>
<dbReference type="PANTHER" id="PTHR33463:SF212">
    <property type="entry name" value="AND NB-ARC DOMAINS-CONTAINING DISEASE RESISTANCE PROTEIN, PUTATIVE-RELATED"/>
    <property type="match status" value="1"/>
</dbReference>
<dbReference type="SUPFAM" id="SSF52058">
    <property type="entry name" value="L domain-like"/>
    <property type="match status" value="1"/>
</dbReference>
<feature type="domain" description="Disease resistance protein At4g27190-like leucine-rich repeats" evidence="8">
    <location>
        <begin position="804"/>
        <end position="916"/>
    </location>
</feature>
<evidence type="ECO:0000259" key="8">
    <source>
        <dbReference type="Pfam" id="PF23247"/>
    </source>
</evidence>
<keyword evidence="6" id="KW-0175">Coiled coil</keyword>
<keyword evidence="4" id="KW-0611">Plant defense</keyword>
<dbReference type="InterPro" id="IPR042197">
    <property type="entry name" value="Apaf_helical"/>
</dbReference>
<dbReference type="InterPro" id="IPR050905">
    <property type="entry name" value="Plant_NBS-LRR"/>
</dbReference>
<dbReference type="InterPro" id="IPR032675">
    <property type="entry name" value="LRR_dom_sf"/>
</dbReference>
<dbReference type="GO" id="GO:0005524">
    <property type="term" value="F:ATP binding"/>
    <property type="evidence" value="ECO:0007669"/>
    <property type="project" value="UniProtKB-KW"/>
</dbReference>
<name>A0A5D2W386_GOSMU</name>
<dbReference type="Pfam" id="PF23247">
    <property type="entry name" value="LRR_RPS2"/>
    <property type="match status" value="1"/>
</dbReference>
<dbReference type="PANTHER" id="PTHR33463">
    <property type="entry name" value="NB-ARC DOMAIN-CONTAINING PROTEIN-RELATED"/>
    <property type="match status" value="1"/>
</dbReference>
<comment type="similarity">
    <text evidence="1">Belongs to the disease resistance NB-LRR family.</text>
</comment>
<keyword evidence="2" id="KW-0677">Repeat</keyword>
<evidence type="ECO:0000256" key="5">
    <source>
        <dbReference type="ARBA" id="ARBA00022840"/>
    </source>
</evidence>
<dbReference type="Proteomes" id="UP000323597">
    <property type="component" value="Chromosome D01"/>
</dbReference>
<evidence type="ECO:0000259" key="7">
    <source>
        <dbReference type="Pfam" id="PF00931"/>
    </source>
</evidence>
<dbReference type="InterPro" id="IPR001611">
    <property type="entry name" value="Leu-rich_rpt"/>
</dbReference>
<dbReference type="SUPFAM" id="SSF52540">
    <property type="entry name" value="P-loop containing nucleoside triphosphate hydrolases"/>
    <property type="match status" value="1"/>
</dbReference>
<evidence type="ECO:0000256" key="2">
    <source>
        <dbReference type="ARBA" id="ARBA00022737"/>
    </source>
</evidence>
<dbReference type="AlphaFoldDB" id="A0A5D2W386"/>
<keyword evidence="3" id="KW-0547">Nucleotide-binding</keyword>
<dbReference type="GO" id="GO:0043531">
    <property type="term" value="F:ADP binding"/>
    <property type="evidence" value="ECO:0007669"/>
    <property type="project" value="InterPro"/>
</dbReference>
<dbReference type="GO" id="GO:0006952">
    <property type="term" value="P:defense response"/>
    <property type="evidence" value="ECO:0007669"/>
    <property type="project" value="UniProtKB-KW"/>
</dbReference>
<evidence type="ECO:0000256" key="4">
    <source>
        <dbReference type="ARBA" id="ARBA00022821"/>
    </source>
</evidence>
<feature type="domain" description="NB-ARC" evidence="7">
    <location>
        <begin position="146"/>
        <end position="308"/>
    </location>
</feature>
<dbReference type="InterPro" id="IPR057135">
    <property type="entry name" value="At4g27190-like_LRR"/>
</dbReference>
<dbReference type="Gene3D" id="3.40.50.300">
    <property type="entry name" value="P-loop containing nucleotide triphosphate hydrolases"/>
    <property type="match status" value="1"/>
</dbReference>
<dbReference type="Pfam" id="PF00931">
    <property type="entry name" value="NB-ARC"/>
    <property type="match status" value="1"/>
</dbReference>
<dbReference type="InterPro" id="IPR058922">
    <property type="entry name" value="WHD_DRP"/>
</dbReference>
<dbReference type="Pfam" id="PF23559">
    <property type="entry name" value="WHD_DRP"/>
    <property type="match status" value="1"/>
</dbReference>
<feature type="domain" description="Disease resistance protein winged helix" evidence="9">
    <location>
        <begin position="396"/>
        <end position="459"/>
    </location>
</feature>
<dbReference type="InterPro" id="IPR002182">
    <property type="entry name" value="NB-ARC"/>
</dbReference>
<sequence>MELVGPICEVLKCLGDPTCTYIEHHRKLKDRMNDLQERLVRLNAVKRDVERRKKAELRWGRLLREEVENWLLDVQTVNDTMRDIDERMQNVSCFSRARLGKRVAQTVEQVEGIIERGRFPEALVIDNPSTAGVPFQSEHLEGETMVIEDIWNYLMSDEIGMIGVCGMGGIGKTTIVKHIYYQLLKETKPLFDKIIWVTVSKELNIPKLQQNLANAMNIVGLPESEPERVAVLMDKLGQRRYVLILDDVWKEFSLAEVGIPKPTSSNGSKLVLTSRLIEVCRSMDCKVVKVPPLSNEESMNLFLKHAGRGVLKVPSLKEILDNVVKECDGLPLAIAVIAGSMKGIYDVAEWRNALRELRDHVRSVKGTDVEIYERLKFSFDRLRDLKIQSCFLYCSLYPEDYIIPRKELIEYWIDEEFLGTGSRQELYDKGHTILNRLENNCLLEKVGRDTVKMHDLMRDTALYIKGSGSRFMVQSGIGLKELPSKQEWGEDLEKVSFMVNNVSEIPPHLSPNCEVLSILLLQKNESLQRISESFFQHMYRLSILDLSYTNVKQLPTSVSNLEKLKALVLRGCYNLRYVPSLEKLEALRKLDLSRTAIEKAPQGLEMLSNLTYLNLCTKSLKELPVAILPRLSCLQCLILYVESSRVKMTGFDAARLTKLERFEGRFTELIDFNAYTKSIQCQQLTSYLLVMAPLEAKFNVKPVKGMNYPVELPSDVRTLIISGSHNSRSLSDMPFFQQTNELGFCLIHDCRGIESVLDLSSPSQSCTPFENLEFLWLENLENLHVLVKVAEASVVSTLSSQSIPAIFSHLKSFHIEGCSNMKQLFPFDLVHGLQNLENLIVRGCGQIEEIIGSEEEEENHKGNGTQAPTKFCLPKLNELELTCLPGLKSICSSNREMVCNSLRKIEVKKCNNLKRMHLYLPLFQDAHQSAPSAHPFLQIRIDPMEWWESVEWDYSNAKEVLRPLLNLY</sequence>
<dbReference type="Pfam" id="PF13855">
    <property type="entry name" value="LRR_8"/>
    <property type="match status" value="1"/>
</dbReference>
<keyword evidence="11" id="KW-1185">Reference proteome</keyword>
<evidence type="ECO:0000313" key="11">
    <source>
        <dbReference type="Proteomes" id="UP000323597"/>
    </source>
</evidence>
<accession>A0A5D2W386</accession>
<evidence type="ECO:0000256" key="3">
    <source>
        <dbReference type="ARBA" id="ARBA00022741"/>
    </source>
</evidence>
<keyword evidence="5" id="KW-0067">ATP-binding</keyword>
<dbReference type="FunFam" id="3.40.50.300:FF:001091">
    <property type="entry name" value="Probable disease resistance protein At1g61300"/>
    <property type="match status" value="1"/>
</dbReference>
<feature type="coiled-coil region" evidence="6">
    <location>
        <begin position="25"/>
        <end position="52"/>
    </location>
</feature>
<protein>
    <submittedName>
        <fullName evidence="10">Uncharacterized protein</fullName>
    </submittedName>
</protein>
<reference evidence="10 11" key="1">
    <citation type="submission" date="2019-07" db="EMBL/GenBank/DDBJ databases">
        <title>WGS assembly of Gossypium mustelinum.</title>
        <authorList>
            <person name="Chen Z.J."/>
            <person name="Sreedasyam A."/>
            <person name="Ando A."/>
            <person name="Song Q."/>
            <person name="De L."/>
            <person name="Hulse-Kemp A."/>
            <person name="Ding M."/>
            <person name="Ye W."/>
            <person name="Kirkbride R."/>
            <person name="Jenkins J."/>
            <person name="Plott C."/>
            <person name="Lovell J."/>
            <person name="Lin Y.-M."/>
            <person name="Vaughn R."/>
            <person name="Liu B."/>
            <person name="Li W."/>
            <person name="Simpson S."/>
            <person name="Scheffler B."/>
            <person name="Saski C."/>
            <person name="Grover C."/>
            <person name="Hu G."/>
            <person name="Conover J."/>
            <person name="Carlson J."/>
            <person name="Shu S."/>
            <person name="Boston L."/>
            <person name="Williams M."/>
            <person name="Peterson D."/>
            <person name="Mcgee K."/>
            <person name="Jones D."/>
            <person name="Wendel J."/>
            <person name="Stelly D."/>
            <person name="Grimwood J."/>
            <person name="Schmutz J."/>
        </authorList>
    </citation>
    <scope>NUCLEOTIDE SEQUENCE [LARGE SCALE GENOMIC DNA]</scope>
    <source>
        <strain evidence="10">1408120.09</strain>
    </source>
</reference>
<dbReference type="InterPro" id="IPR027417">
    <property type="entry name" value="P-loop_NTPase"/>
</dbReference>
<dbReference type="Gene3D" id="3.80.10.10">
    <property type="entry name" value="Ribonuclease Inhibitor"/>
    <property type="match status" value="2"/>
</dbReference>
<gene>
    <name evidence="10" type="ORF">E1A91_D01G045700v1</name>
</gene>